<feature type="compositionally biased region" description="Polar residues" evidence="6">
    <location>
        <begin position="239"/>
        <end position="250"/>
    </location>
</feature>
<keyword evidence="8" id="KW-1185">Reference proteome</keyword>
<feature type="compositionally biased region" description="Acidic residues" evidence="6">
    <location>
        <begin position="26"/>
        <end position="44"/>
    </location>
</feature>
<keyword evidence="4" id="KW-0175">Coiled coil</keyword>
<evidence type="ECO:0000256" key="6">
    <source>
        <dbReference type="SAM" id="MobiDB-lite"/>
    </source>
</evidence>
<keyword evidence="2 5" id="KW-0396">Initiation factor</keyword>
<evidence type="ECO:0000256" key="3">
    <source>
        <dbReference type="ARBA" id="ARBA00022917"/>
    </source>
</evidence>
<dbReference type="Gene3D" id="1.10.246.60">
    <property type="entry name" value="Eukaryotic translation initiation factor 3 like domains"/>
    <property type="match status" value="1"/>
</dbReference>
<reference evidence="7" key="2">
    <citation type="journal article" date="2023" name="IMA Fungus">
        <title>Comparative genomic study of the Penicillium genus elucidates a diverse pangenome and 15 lateral gene transfer events.</title>
        <authorList>
            <person name="Petersen C."/>
            <person name="Sorensen T."/>
            <person name="Nielsen M.R."/>
            <person name="Sondergaard T.E."/>
            <person name="Sorensen J.L."/>
            <person name="Fitzpatrick D.A."/>
            <person name="Frisvad J.C."/>
            <person name="Nielsen K.L."/>
        </authorList>
    </citation>
    <scope>NUCLEOTIDE SEQUENCE</scope>
    <source>
        <strain evidence="7">IBT 34128</strain>
    </source>
</reference>
<feature type="compositionally biased region" description="Basic and acidic residues" evidence="6">
    <location>
        <begin position="72"/>
        <end position="85"/>
    </location>
</feature>
<dbReference type="PANTHER" id="PTHR21681">
    <property type="entry name" value="EUKARYOTIC TRANSLATION INITIATION FACTOR 3 SUBUNIT J"/>
    <property type="match status" value="1"/>
</dbReference>
<reference evidence="7" key="1">
    <citation type="submission" date="2022-11" db="EMBL/GenBank/DDBJ databases">
        <authorList>
            <person name="Petersen C."/>
        </authorList>
    </citation>
    <scope>NUCLEOTIDE SEQUENCE</scope>
    <source>
        <strain evidence="7">IBT 34128</strain>
    </source>
</reference>
<dbReference type="GO" id="GO:0003743">
    <property type="term" value="F:translation initiation factor activity"/>
    <property type="evidence" value="ECO:0007669"/>
    <property type="project" value="UniProtKB-UniRule"/>
</dbReference>
<keyword evidence="1 5" id="KW-0963">Cytoplasm</keyword>
<dbReference type="GO" id="GO:0001732">
    <property type="term" value="P:formation of cytoplasmic translation initiation complex"/>
    <property type="evidence" value="ECO:0007669"/>
    <property type="project" value="UniProtKB-UniRule"/>
</dbReference>
<feature type="compositionally biased region" description="Basic and acidic residues" evidence="6">
    <location>
        <begin position="98"/>
        <end position="127"/>
    </location>
</feature>
<evidence type="ECO:0000313" key="7">
    <source>
        <dbReference type="EMBL" id="KAJ5084368.1"/>
    </source>
</evidence>
<feature type="compositionally biased region" description="Acidic residues" evidence="6">
    <location>
        <begin position="254"/>
        <end position="265"/>
    </location>
</feature>
<proteinExistence type="inferred from homology"/>
<dbReference type="GO" id="GO:0005852">
    <property type="term" value="C:eukaryotic translation initiation factor 3 complex"/>
    <property type="evidence" value="ECO:0007669"/>
    <property type="project" value="UniProtKB-UniRule"/>
</dbReference>
<comment type="function">
    <text evidence="5">Component of the eukaryotic translation initiation factor 3 (eIF-3) complex, which is involved in protein synthesis of a specialized repertoire of mRNAs and, together with other initiation factors, stimulates binding of mRNA and methionyl-tRNAi to the 40S ribosome. The eIF-3 complex specifically targets and initiates translation of a subset of mRNAs involved in cell proliferation.</text>
</comment>
<keyword evidence="3 5" id="KW-0648">Protein biosynthesis</keyword>
<dbReference type="HAMAP" id="MF_03009">
    <property type="entry name" value="eIF3j"/>
    <property type="match status" value="1"/>
</dbReference>
<feature type="region of interest" description="Disordered" evidence="6">
    <location>
        <begin position="211"/>
        <end position="265"/>
    </location>
</feature>
<dbReference type="GO" id="GO:0016282">
    <property type="term" value="C:eukaryotic 43S preinitiation complex"/>
    <property type="evidence" value="ECO:0007669"/>
    <property type="project" value="UniProtKB-UniRule"/>
</dbReference>
<dbReference type="OrthoDB" id="20381at2759"/>
<dbReference type="FunFam" id="1.10.246.60:FF:000003">
    <property type="entry name" value="Eukaryotic translation initiation factor 3 subunit J"/>
    <property type="match status" value="1"/>
</dbReference>
<organism evidence="7 8">
    <name type="scientific">Penicillium alfredii</name>
    <dbReference type="NCBI Taxonomy" id="1506179"/>
    <lineage>
        <taxon>Eukaryota</taxon>
        <taxon>Fungi</taxon>
        <taxon>Dikarya</taxon>
        <taxon>Ascomycota</taxon>
        <taxon>Pezizomycotina</taxon>
        <taxon>Eurotiomycetes</taxon>
        <taxon>Eurotiomycetidae</taxon>
        <taxon>Eurotiales</taxon>
        <taxon>Aspergillaceae</taxon>
        <taxon>Penicillium</taxon>
    </lineage>
</organism>
<dbReference type="PANTHER" id="PTHR21681:SF0">
    <property type="entry name" value="EUKARYOTIC TRANSLATION INITIATION FACTOR 3 SUBUNIT J"/>
    <property type="match status" value="1"/>
</dbReference>
<name>A0A9W9EM38_9EURO</name>
<dbReference type="AlphaFoldDB" id="A0A9W9EM38"/>
<dbReference type="InterPro" id="IPR013906">
    <property type="entry name" value="eIF3j"/>
</dbReference>
<feature type="region of interest" description="Disordered" evidence="6">
    <location>
        <begin position="1"/>
        <end position="141"/>
    </location>
</feature>
<comment type="similarity">
    <text evidence="5">Belongs to the eIF-3 subunit J family.</text>
</comment>
<feature type="compositionally biased region" description="Basic and acidic residues" evidence="6">
    <location>
        <begin position="216"/>
        <end position="228"/>
    </location>
</feature>
<dbReference type="InterPro" id="IPR023194">
    <property type="entry name" value="eIF3-like_dom_sf"/>
</dbReference>
<evidence type="ECO:0000256" key="2">
    <source>
        <dbReference type="ARBA" id="ARBA00022540"/>
    </source>
</evidence>
<protein>
    <recommendedName>
        <fullName evidence="5">Eukaryotic translation initiation factor 3 subunit J</fullName>
        <shortName evidence="5">eIF3j</shortName>
    </recommendedName>
    <alternativeName>
        <fullName evidence="5">Eukaryotic translation initiation factor 3 30 kDa subunit homolog</fullName>
        <shortName evidence="5">eIF-3 30 kDa subunit homolog</shortName>
    </alternativeName>
</protein>
<accession>A0A9W9EM38</accession>
<dbReference type="Pfam" id="PF08597">
    <property type="entry name" value="eIF3_subunit"/>
    <property type="match status" value="1"/>
</dbReference>
<evidence type="ECO:0000313" key="8">
    <source>
        <dbReference type="Proteomes" id="UP001141434"/>
    </source>
</evidence>
<evidence type="ECO:0000256" key="1">
    <source>
        <dbReference type="ARBA" id="ARBA00022490"/>
    </source>
</evidence>
<evidence type="ECO:0000256" key="5">
    <source>
        <dbReference type="HAMAP-Rule" id="MF_03009"/>
    </source>
</evidence>
<dbReference type="GO" id="GO:0033290">
    <property type="term" value="C:eukaryotic 48S preinitiation complex"/>
    <property type="evidence" value="ECO:0007669"/>
    <property type="project" value="UniProtKB-UniRule"/>
</dbReference>
<dbReference type="EMBL" id="JAPMSZ010000011">
    <property type="protein sequence ID" value="KAJ5084368.1"/>
    <property type="molecule type" value="Genomic_DNA"/>
</dbReference>
<sequence length="265" mass="29744">MPPSKWDEEEESTSPPPVAARRRFDDEEEDDVLDSWDAAEDSEVEREKAKKAEEAEAKAKAAAAANKKTKAQRIEEHREQRRQEADAGDDLDGSEDEAERRERLRRTEKDSDLKHAEDLFGEVDTKRNRGAPKAVVVSDTADPTKSVDLSAMPLFKPTTKDQFARLSDTLIPLLTPHSKKPQYSIWAQEFTRRLVKELPSAEIKKIGSALTTASNEKMREERAADKGNKKTKAAKTKVSLVSNRDNQIDNTAYDGDDGLGDDDFM</sequence>
<comment type="subunit">
    <text evidence="5">Component of the eukaryotic translation initiation factor 3 (eIF-3) complex.</text>
</comment>
<dbReference type="Proteomes" id="UP001141434">
    <property type="component" value="Unassembled WGS sequence"/>
</dbReference>
<comment type="caution">
    <text evidence="7">The sequence shown here is derived from an EMBL/GenBank/DDBJ whole genome shotgun (WGS) entry which is preliminary data.</text>
</comment>
<comment type="subcellular location">
    <subcellularLocation>
        <location evidence="5">Cytoplasm</location>
    </subcellularLocation>
</comment>
<evidence type="ECO:0000256" key="4">
    <source>
        <dbReference type="ARBA" id="ARBA00023054"/>
    </source>
</evidence>
<feature type="compositionally biased region" description="Basic and acidic residues" evidence="6">
    <location>
        <begin position="45"/>
        <end position="59"/>
    </location>
</feature>
<feature type="compositionally biased region" description="Acidic residues" evidence="6">
    <location>
        <begin position="86"/>
        <end position="97"/>
    </location>
</feature>
<gene>
    <name evidence="5" type="primary">HCR1</name>
    <name evidence="7" type="ORF">NUU61_008947</name>
</gene>